<evidence type="ECO:0000256" key="2">
    <source>
        <dbReference type="SAM" id="Phobius"/>
    </source>
</evidence>
<feature type="transmembrane region" description="Helical" evidence="2">
    <location>
        <begin position="81"/>
        <end position="102"/>
    </location>
</feature>
<organism evidence="3">
    <name type="scientific">Ornithinibacillus sp. 4-3</name>
    <dbReference type="NCBI Taxonomy" id="3231488"/>
    <lineage>
        <taxon>Bacteria</taxon>
        <taxon>Bacillati</taxon>
        <taxon>Bacillota</taxon>
        <taxon>Bacilli</taxon>
        <taxon>Bacillales</taxon>
        <taxon>Bacillaceae</taxon>
        <taxon>Ornithinibacillus</taxon>
    </lineage>
</organism>
<keyword evidence="1" id="KW-1003">Cell membrane</keyword>
<dbReference type="AlphaFoldDB" id="A0AB39HMK5"/>
<name>A0AB39HMK5_9BACI</name>
<dbReference type="InterPro" id="IPR014196">
    <property type="entry name" value="SpoIIM"/>
</dbReference>
<proteinExistence type="predicted"/>
<evidence type="ECO:0000313" key="3">
    <source>
        <dbReference type="EMBL" id="XDK31281.1"/>
    </source>
</evidence>
<sequence>MRGLKKQLQEHVKEHLSLYFFLVILFITGIIFGAIIVNSMNFTQKQDLYFYLEQYFHHLIKLDQIDFFAILKDSFYFHTKYLLLIFILGLTIIGVPFIWILLFAKGAVIGFTVGFFVNQLGGNGFLLATLFIVPQNIIAIPLYLFACGFAMQFTFALFEKLFSKRYIFPIQKAIVHYATAFFALVILSICSSFLEAVIANQALTSFIKTLYQSTQLFF</sequence>
<comment type="subcellular location">
    <subcellularLocation>
        <location evidence="1">Cell membrane</location>
        <topology evidence="1">Multi-pass membrane protein</topology>
    </subcellularLocation>
    <text evidence="1">Localizes to the sporulation septum and to the second division site within the mother cell. Before the start of engulfment localizes to the septal midpoint, then spreads throughout the septum prior to becoming enriched at the leading edge of the engulfing membrane, where it remains until the completion of membrane migration. Some remain partially trapped at the septum during engulfment and upon completion of engulfment become dispersed in the outer forespore membrane. Localization of the MPD complex to the septal membrane is dependent on SpoIIB.</text>
</comment>
<feature type="transmembrane region" description="Helical" evidence="2">
    <location>
        <begin position="174"/>
        <end position="194"/>
    </location>
</feature>
<keyword evidence="1 2" id="KW-0472">Membrane</keyword>
<dbReference type="NCBIfam" id="TIGR02831">
    <property type="entry name" value="spo_II_M"/>
    <property type="match status" value="1"/>
</dbReference>
<protein>
    <recommendedName>
        <fullName evidence="1">Stage II sporulation protein M</fullName>
    </recommendedName>
</protein>
<keyword evidence="1 2" id="KW-0812">Transmembrane</keyword>
<feature type="transmembrane region" description="Helical" evidence="2">
    <location>
        <begin position="109"/>
        <end position="132"/>
    </location>
</feature>
<comment type="subunit">
    <text evidence="1">Component of the MPD complex composed of SpoIIM, SpoIIP and SpoIID.</text>
</comment>
<keyword evidence="2" id="KW-1133">Transmembrane helix</keyword>
<dbReference type="InterPro" id="IPR002798">
    <property type="entry name" value="SpoIIM-like"/>
</dbReference>
<feature type="transmembrane region" description="Helical" evidence="2">
    <location>
        <begin position="138"/>
        <end position="162"/>
    </location>
</feature>
<evidence type="ECO:0000256" key="1">
    <source>
        <dbReference type="PIRNR" id="PIRNR038973"/>
    </source>
</evidence>
<dbReference type="GO" id="GO:0005886">
    <property type="term" value="C:plasma membrane"/>
    <property type="evidence" value="ECO:0007669"/>
    <property type="project" value="UniProtKB-SubCell"/>
</dbReference>
<dbReference type="RefSeq" id="WP_368652009.1">
    <property type="nucleotide sequence ID" value="NZ_CP162599.1"/>
</dbReference>
<comment type="function">
    <text evidence="1">Required for complete septum migration and engulfment of the forespore compartment during sporulation. Required for stabilizing and recruiting of SpoIIP to the septal membrane.</text>
</comment>
<keyword evidence="1" id="KW-0749">Sporulation</keyword>
<dbReference type="EMBL" id="CP162599">
    <property type="protein sequence ID" value="XDK31281.1"/>
    <property type="molecule type" value="Genomic_DNA"/>
</dbReference>
<reference evidence="3" key="1">
    <citation type="submission" date="2024-07" db="EMBL/GenBank/DDBJ databases">
        <title>Halotolerant mesophilic bacterium Ornithinibacillus sp. 4-3, sp. nov., isolated from soil.</title>
        <authorList>
            <person name="Sidarenka A.V."/>
            <person name="Guliayeva D.E."/>
            <person name="Leanovich S.I."/>
            <person name="Hileuskaya K.S."/>
            <person name="Akhremchuk A.E."/>
            <person name="Sikolenko M.A."/>
            <person name="Valentovich L.N."/>
        </authorList>
    </citation>
    <scope>NUCLEOTIDE SEQUENCE</scope>
    <source>
        <strain evidence="3">4-3</strain>
    </source>
</reference>
<dbReference type="GO" id="GO:0030435">
    <property type="term" value="P:sporulation resulting in formation of a cellular spore"/>
    <property type="evidence" value="ECO:0007669"/>
    <property type="project" value="UniProtKB-KW"/>
</dbReference>
<dbReference type="Pfam" id="PF01944">
    <property type="entry name" value="SpoIIM"/>
    <property type="match status" value="1"/>
</dbReference>
<gene>
    <name evidence="3" type="primary">spoIIM</name>
    <name evidence="3" type="ORF">AB4Y30_09540</name>
</gene>
<accession>A0AB39HMK5</accession>
<feature type="transmembrane region" description="Helical" evidence="2">
    <location>
        <begin position="16"/>
        <end position="37"/>
    </location>
</feature>
<dbReference type="PIRSF" id="PIRSF038973">
    <property type="entry name" value="SpoIIM"/>
    <property type="match status" value="1"/>
</dbReference>